<dbReference type="InterPro" id="IPR002937">
    <property type="entry name" value="Amino_oxidase"/>
</dbReference>
<name>A0A369CGX7_9GAMM</name>
<feature type="domain" description="Amine oxidase" evidence="1">
    <location>
        <begin position="23"/>
        <end position="285"/>
    </location>
</feature>
<gene>
    <name evidence="2" type="ORF">DFQ59_101468</name>
</gene>
<dbReference type="OrthoDB" id="20837at2"/>
<dbReference type="EMBL" id="QPJY01000001">
    <property type="protein sequence ID" value="RCX33169.1"/>
    <property type="molecule type" value="Genomic_DNA"/>
</dbReference>
<dbReference type="SUPFAM" id="SSF51905">
    <property type="entry name" value="FAD/NAD(P)-binding domain"/>
    <property type="match status" value="1"/>
</dbReference>
<dbReference type="PANTHER" id="PTHR42923:SF17">
    <property type="entry name" value="AMINE OXIDASE DOMAIN-CONTAINING PROTEIN"/>
    <property type="match status" value="1"/>
</dbReference>
<accession>A0A369CGX7</accession>
<keyword evidence="3" id="KW-1185">Reference proteome</keyword>
<organism evidence="2 3">
    <name type="scientific">Thioalbus denitrificans</name>
    <dbReference type="NCBI Taxonomy" id="547122"/>
    <lineage>
        <taxon>Bacteria</taxon>
        <taxon>Pseudomonadati</taxon>
        <taxon>Pseudomonadota</taxon>
        <taxon>Gammaproteobacteria</taxon>
        <taxon>Chromatiales</taxon>
        <taxon>Ectothiorhodospiraceae</taxon>
        <taxon>Thioalbus</taxon>
    </lineage>
</organism>
<dbReference type="AlphaFoldDB" id="A0A369CGX7"/>
<dbReference type="Gene3D" id="3.30.70.1990">
    <property type="match status" value="1"/>
</dbReference>
<dbReference type="GO" id="GO:0016491">
    <property type="term" value="F:oxidoreductase activity"/>
    <property type="evidence" value="ECO:0007669"/>
    <property type="project" value="InterPro"/>
</dbReference>
<dbReference type="Pfam" id="PF01593">
    <property type="entry name" value="Amino_oxidase"/>
    <property type="match status" value="1"/>
</dbReference>
<evidence type="ECO:0000313" key="2">
    <source>
        <dbReference type="EMBL" id="RCX33169.1"/>
    </source>
</evidence>
<sequence>MPSQLLHPPLPTGARIAVVGSGISGLGAAWLLARRYRVSLFERNGYHGGHTNTVSVPTREGALPVDTGFIVYNERNYPHLTALFRHLRIATRPTDMSFAASIDGGRVEYAGSSLGTLFAQRRNLADPRFHRMLLDILRFNRAAGRLAAGGGDSGMSLGDFLRRGGYGSAFRDHYLLPMAAAIWSCPSRAMLEFPALSLARFFANHGLIDLAGRPRWRTVAGGGRRYVERLLEAIGPERHLDTAVHALRRGERGVTLRLADGREESFDAAIIATHADQALALLERPDPRERRLLGAFGYQDNRALLHTDPALMPRLRRVWSSWNYLGDTAGPAPAVSVTYWMNPLQGLPGASDYFVSLNPLREPDPGRLLREIHYRHPVFDAAALEAQSALGQIQGGGRVWFCGSYCGYGFHEDGLRSAVEVARGLGVEAPWNGTATAAATALAPRPGLAGEAA</sequence>
<evidence type="ECO:0000313" key="3">
    <source>
        <dbReference type="Proteomes" id="UP000252707"/>
    </source>
</evidence>
<dbReference type="Proteomes" id="UP000252707">
    <property type="component" value="Unassembled WGS sequence"/>
</dbReference>
<comment type="caution">
    <text evidence="2">The sequence shown here is derived from an EMBL/GenBank/DDBJ whole genome shotgun (WGS) entry which is preliminary data.</text>
</comment>
<dbReference type="RefSeq" id="WP_114278040.1">
    <property type="nucleotide sequence ID" value="NZ_QPJY01000001.1"/>
</dbReference>
<protein>
    <submittedName>
        <fullName evidence="2">Putative NAD/FAD-binding protein</fullName>
    </submittedName>
</protein>
<proteinExistence type="predicted"/>
<dbReference type="Gene3D" id="3.50.50.60">
    <property type="entry name" value="FAD/NAD(P)-binding domain"/>
    <property type="match status" value="1"/>
</dbReference>
<dbReference type="FunFam" id="1.10.405.20:FF:000001">
    <property type="entry name" value="Amine oxidase"/>
    <property type="match status" value="1"/>
</dbReference>
<reference evidence="2 3" key="1">
    <citation type="submission" date="2018-07" db="EMBL/GenBank/DDBJ databases">
        <title>Genomic Encyclopedia of Type Strains, Phase IV (KMG-IV): sequencing the most valuable type-strain genomes for metagenomic binning, comparative biology and taxonomic classification.</title>
        <authorList>
            <person name="Goeker M."/>
        </authorList>
    </citation>
    <scope>NUCLEOTIDE SEQUENCE [LARGE SCALE GENOMIC DNA]</scope>
    <source>
        <strain evidence="2 3">DSM 26407</strain>
    </source>
</reference>
<dbReference type="Gene3D" id="1.10.405.20">
    <property type="match status" value="1"/>
</dbReference>
<evidence type="ECO:0000259" key="1">
    <source>
        <dbReference type="Pfam" id="PF01593"/>
    </source>
</evidence>
<dbReference type="PANTHER" id="PTHR42923">
    <property type="entry name" value="PROTOPORPHYRINOGEN OXIDASE"/>
    <property type="match status" value="1"/>
</dbReference>
<dbReference type="InterPro" id="IPR036188">
    <property type="entry name" value="FAD/NAD-bd_sf"/>
</dbReference>
<dbReference type="InterPro" id="IPR050464">
    <property type="entry name" value="Zeta_carotene_desat/Oxidored"/>
</dbReference>